<name>A0A7Y8L0C4_9BURK</name>
<proteinExistence type="predicted"/>
<dbReference type="InterPro" id="IPR013589">
    <property type="entry name" value="Bac_transglu_N"/>
</dbReference>
<dbReference type="SMART" id="SM00460">
    <property type="entry name" value="TGc"/>
    <property type="match status" value="1"/>
</dbReference>
<dbReference type="PANTHER" id="PTHR33490">
    <property type="entry name" value="BLR5614 PROTEIN-RELATED"/>
    <property type="match status" value="1"/>
</dbReference>
<evidence type="ECO:0000313" key="3">
    <source>
        <dbReference type="Proteomes" id="UP000545507"/>
    </source>
</evidence>
<organism evidence="2 3">
    <name type="scientific">Hydrogenophaga aromaticivorans</name>
    <dbReference type="NCBI Taxonomy" id="2610898"/>
    <lineage>
        <taxon>Bacteria</taxon>
        <taxon>Pseudomonadati</taxon>
        <taxon>Pseudomonadota</taxon>
        <taxon>Betaproteobacteria</taxon>
        <taxon>Burkholderiales</taxon>
        <taxon>Comamonadaceae</taxon>
        <taxon>Hydrogenophaga</taxon>
    </lineage>
</organism>
<keyword evidence="3" id="KW-1185">Reference proteome</keyword>
<dbReference type="EMBL" id="VYGV01000028">
    <property type="protein sequence ID" value="NWF48552.1"/>
    <property type="molecule type" value="Genomic_DNA"/>
</dbReference>
<protein>
    <submittedName>
        <fullName evidence="2">Transglutaminase family protein</fullName>
    </submittedName>
</protein>
<dbReference type="Gene3D" id="3.10.620.30">
    <property type="match status" value="1"/>
</dbReference>
<evidence type="ECO:0000259" key="1">
    <source>
        <dbReference type="SMART" id="SM00460"/>
    </source>
</evidence>
<dbReference type="RefSeq" id="WP_177139269.1">
    <property type="nucleotide sequence ID" value="NZ_VYGV01000028.1"/>
</dbReference>
<evidence type="ECO:0000313" key="2">
    <source>
        <dbReference type="EMBL" id="NWF48552.1"/>
    </source>
</evidence>
<dbReference type="AlphaFoldDB" id="A0A7Y8L0C4"/>
<dbReference type="Pfam" id="PF08379">
    <property type="entry name" value="Bact_transglu_N"/>
    <property type="match status" value="1"/>
</dbReference>
<reference evidence="2 3" key="1">
    <citation type="submission" date="2019-09" db="EMBL/GenBank/DDBJ databases">
        <title>Hydrogenophaga aromatica sp. nov., isolated from a para-xylene-degrading enrichment culture.</title>
        <authorList>
            <person name="Tancsics A."/>
            <person name="Banerjee S."/>
        </authorList>
    </citation>
    <scope>NUCLEOTIDE SEQUENCE [LARGE SCALE GENOMIC DNA]</scope>
    <source>
        <strain evidence="2 3">D2P1</strain>
    </source>
</reference>
<accession>A0A7Y8L0C4</accession>
<feature type="domain" description="Transglutaminase-like" evidence="1">
    <location>
        <begin position="168"/>
        <end position="233"/>
    </location>
</feature>
<gene>
    <name evidence="2" type="ORF">F3K02_25320</name>
</gene>
<dbReference type="InterPro" id="IPR002931">
    <property type="entry name" value="Transglutaminase-like"/>
</dbReference>
<dbReference type="PANTHER" id="PTHR33490:SF6">
    <property type="entry name" value="SLL1049 PROTEIN"/>
    <property type="match status" value="1"/>
</dbReference>
<dbReference type="InterPro" id="IPR038765">
    <property type="entry name" value="Papain-like_cys_pep_sf"/>
</dbReference>
<dbReference type="Proteomes" id="UP000545507">
    <property type="component" value="Unassembled WGS sequence"/>
</dbReference>
<dbReference type="Pfam" id="PF01841">
    <property type="entry name" value="Transglut_core"/>
    <property type="match status" value="1"/>
</dbReference>
<comment type="caution">
    <text evidence="2">The sequence shown here is derived from an EMBL/GenBank/DDBJ whole genome shotgun (WGS) entry which is preliminary data.</text>
</comment>
<dbReference type="SUPFAM" id="SSF54001">
    <property type="entry name" value="Cysteine proteinases"/>
    <property type="match status" value="1"/>
</dbReference>
<sequence length="288" mass="31574">MKLVIHHNTRFTYSQPLLYTVQTLHLWPVSSVCQTVEFWDIRTPGTLHSQPDAEGNRVHSFSLVARPEQGLRDNSIVAWGTVSTHGVAEFTDTGLLPHPAFYLRSTALAEPHPRLAAWARSVVPSLTATLDAGRLPAVADLVALAGAVADRVRYRKGSTNVETTALEAFDWELGVCQDQAHVMVAVCRSIGLPARYVSGYFYAANEPDLASHAWADVCLDPATRRWISLDVTHRCPTDQRHIRLAAATDYTACLPVKGLRRGGGEESMAVDIRIGPWTDADEPGRSQG</sequence>